<evidence type="ECO:0000313" key="15">
    <source>
        <dbReference type="Proteomes" id="UP000695562"/>
    </source>
</evidence>
<feature type="compositionally biased region" description="Polar residues" evidence="12">
    <location>
        <begin position="1032"/>
        <end position="1045"/>
    </location>
</feature>
<dbReference type="Gene3D" id="3.40.850.10">
    <property type="entry name" value="Kinesin motor domain"/>
    <property type="match status" value="1"/>
</dbReference>
<proteinExistence type="inferred from homology"/>
<evidence type="ECO:0000256" key="9">
    <source>
        <dbReference type="ARBA" id="ARBA00034704"/>
    </source>
</evidence>
<dbReference type="SMART" id="SM00129">
    <property type="entry name" value="KISc"/>
    <property type="match status" value="1"/>
</dbReference>
<feature type="region of interest" description="Disordered" evidence="12">
    <location>
        <begin position="1191"/>
        <end position="1256"/>
    </location>
</feature>
<protein>
    <recommendedName>
        <fullName evidence="13">Kinesin motor domain-containing protein</fullName>
    </recommendedName>
</protein>
<dbReference type="InterPro" id="IPR047241">
    <property type="entry name" value="KIF11-like_kin_motor_dom"/>
</dbReference>
<evidence type="ECO:0000256" key="6">
    <source>
        <dbReference type="ARBA" id="ARBA00022840"/>
    </source>
</evidence>
<feature type="compositionally biased region" description="Low complexity" evidence="12">
    <location>
        <begin position="1046"/>
        <end position="1086"/>
    </location>
</feature>
<feature type="compositionally biased region" description="Low complexity" evidence="12">
    <location>
        <begin position="963"/>
        <end position="979"/>
    </location>
</feature>
<dbReference type="GO" id="GO:0008574">
    <property type="term" value="F:plus-end-directed microtubule motor activity"/>
    <property type="evidence" value="ECO:0007669"/>
    <property type="project" value="TreeGrafter"/>
</dbReference>
<dbReference type="PRINTS" id="PR00380">
    <property type="entry name" value="KINESINHEAVY"/>
</dbReference>
<feature type="compositionally biased region" description="Low complexity" evidence="12">
    <location>
        <begin position="1224"/>
        <end position="1235"/>
    </location>
</feature>
<evidence type="ECO:0000256" key="3">
    <source>
        <dbReference type="ARBA" id="ARBA00022490"/>
    </source>
</evidence>
<dbReference type="InterPro" id="IPR019821">
    <property type="entry name" value="Kinesin_motor_CS"/>
</dbReference>
<dbReference type="FunFam" id="3.40.850.10:FF:000019">
    <property type="entry name" value="Kinesin-like protein KIN-5D"/>
    <property type="match status" value="1"/>
</dbReference>
<dbReference type="OrthoDB" id="3176171at2759"/>
<dbReference type="PANTHER" id="PTHR47970">
    <property type="entry name" value="KINESIN-LIKE PROTEIN KIF11"/>
    <property type="match status" value="1"/>
</dbReference>
<dbReference type="PROSITE" id="PS00411">
    <property type="entry name" value="KINESIN_MOTOR_1"/>
    <property type="match status" value="1"/>
</dbReference>
<keyword evidence="7 10" id="KW-0505">Motor protein</keyword>
<dbReference type="GO" id="GO:0005634">
    <property type="term" value="C:nucleus"/>
    <property type="evidence" value="ECO:0007669"/>
    <property type="project" value="TreeGrafter"/>
</dbReference>
<feature type="binding site" evidence="10">
    <location>
        <begin position="104"/>
        <end position="111"/>
    </location>
    <ligand>
        <name>ATP</name>
        <dbReference type="ChEBI" id="CHEBI:30616"/>
    </ligand>
</feature>
<feature type="compositionally biased region" description="Low complexity" evidence="12">
    <location>
        <begin position="920"/>
        <end position="933"/>
    </location>
</feature>
<dbReference type="InterPro" id="IPR036961">
    <property type="entry name" value="Kinesin_motor_dom_sf"/>
</dbReference>
<feature type="region of interest" description="Disordered" evidence="12">
    <location>
        <begin position="894"/>
        <end position="933"/>
    </location>
</feature>
<keyword evidence="6 10" id="KW-0067">ATP-binding</keyword>
<dbReference type="CDD" id="cd01364">
    <property type="entry name" value="KISc_BimC_Eg5"/>
    <property type="match status" value="1"/>
</dbReference>
<comment type="similarity">
    <text evidence="9">Belongs to the TRAFAC class myosin-kinesin ATPase superfamily. Kinesin family. KIN-5/BimC subfamily.</text>
</comment>
<reference evidence="14" key="1">
    <citation type="submission" date="2020-01" db="EMBL/GenBank/DDBJ databases">
        <title>Development of genomics and gene disruption for Polysphondylium violaceum indicates a role for the polyketide synthase stlB in stalk morphogenesis.</title>
        <authorList>
            <person name="Narita B."/>
            <person name="Kawabe Y."/>
            <person name="Kin K."/>
            <person name="Saito T."/>
            <person name="Gibbs R."/>
            <person name="Kuspa A."/>
            <person name="Muzny D."/>
            <person name="Queller D."/>
            <person name="Richards S."/>
            <person name="Strassman J."/>
            <person name="Sucgang R."/>
            <person name="Worley K."/>
            <person name="Schaap P."/>
        </authorList>
    </citation>
    <scope>NUCLEOTIDE SEQUENCE</scope>
    <source>
        <strain evidence="14">QSvi11</strain>
    </source>
</reference>
<evidence type="ECO:0000256" key="5">
    <source>
        <dbReference type="ARBA" id="ARBA00022741"/>
    </source>
</evidence>
<accession>A0A8J4PM09</accession>
<dbReference type="InterPro" id="IPR001752">
    <property type="entry name" value="Kinesin_motor_dom"/>
</dbReference>
<dbReference type="GO" id="GO:0007018">
    <property type="term" value="P:microtubule-based movement"/>
    <property type="evidence" value="ECO:0007669"/>
    <property type="project" value="InterPro"/>
</dbReference>
<feature type="compositionally biased region" description="Polar residues" evidence="12">
    <location>
        <begin position="895"/>
        <end position="905"/>
    </location>
</feature>
<feature type="domain" description="Kinesin motor" evidence="13">
    <location>
        <begin position="22"/>
        <end position="349"/>
    </location>
</feature>
<keyword evidence="11" id="KW-0175">Coiled coil</keyword>
<feature type="compositionally biased region" description="Polar residues" evidence="12">
    <location>
        <begin position="1236"/>
        <end position="1256"/>
    </location>
</feature>
<evidence type="ECO:0000256" key="8">
    <source>
        <dbReference type="ARBA" id="ARBA00023212"/>
    </source>
</evidence>
<evidence type="ECO:0000256" key="12">
    <source>
        <dbReference type="SAM" id="MobiDB-lite"/>
    </source>
</evidence>
<dbReference type="GO" id="GO:0051231">
    <property type="term" value="P:spindle elongation"/>
    <property type="evidence" value="ECO:0007669"/>
    <property type="project" value="TreeGrafter"/>
</dbReference>
<feature type="region of interest" description="Disordered" evidence="12">
    <location>
        <begin position="1032"/>
        <end position="1086"/>
    </location>
</feature>
<keyword evidence="3" id="KW-0963">Cytoplasm</keyword>
<dbReference type="SUPFAM" id="SSF52540">
    <property type="entry name" value="P-loop containing nucleoside triphosphate hydrolases"/>
    <property type="match status" value="1"/>
</dbReference>
<feature type="region of interest" description="Disordered" evidence="12">
    <location>
        <begin position="955"/>
        <end position="1012"/>
    </location>
</feature>
<dbReference type="PANTHER" id="PTHR47970:SF12">
    <property type="entry name" value="KINESIN FAMILY MEMBER 11"/>
    <property type="match status" value="1"/>
</dbReference>
<feature type="coiled-coil region" evidence="11">
    <location>
        <begin position="365"/>
        <end position="464"/>
    </location>
</feature>
<evidence type="ECO:0000259" key="13">
    <source>
        <dbReference type="PROSITE" id="PS50067"/>
    </source>
</evidence>
<comment type="subcellular location">
    <subcellularLocation>
        <location evidence="1">Cytoplasm</location>
        <location evidence="1">Cytoskeleton</location>
    </subcellularLocation>
</comment>
<keyword evidence="8" id="KW-0206">Cytoskeleton</keyword>
<dbReference type="GO" id="GO:0005876">
    <property type="term" value="C:spindle microtubule"/>
    <property type="evidence" value="ECO:0007669"/>
    <property type="project" value="TreeGrafter"/>
</dbReference>
<evidence type="ECO:0000256" key="2">
    <source>
        <dbReference type="ARBA" id="ARBA00022448"/>
    </source>
</evidence>
<dbReference type="GO" id="GO:0005524">
    <property type="term" value="F:ATP binding"/>
    <property type="evidence" value="ECO:0007669"/>
    <property type="project" value="UniProtKB-UniRule"/>
</dbReference>
<evidence type="ECO:0000256" key="1">
    <source>
        <dbReference type="ARBA" id="ARBA00004245"/>
    </source>
</evidence>
<dbReference type="InterPro" id="IPR027417">
    <property type="entry name" value="P-loop_NTPase"/>
</dbReference>
<evidence type="ECO:0000313" key="14">
    <source>
        <dbReference type="EMBL" id="KAF2069428.1"/>
    </source>
</evidence>
<keyword evidence="15" id="KW-1185">Reference proteome</keyword>
<feature type="compositionally biased region" description="Polar residues" evidence="12">
    <location>
        <begin position="982"/>
        <end position="1012"/>
    </location>
</feature>
<dbReference type="PROSITE" id="PS50067">
    <property type="entry name" value="KINESIN_MOTOR_2"/>
    <property type="match status" value="1"/>
</dbReference>
<dbReference type="Proteomes" id="UP000695562">
    <property type="component" value="Unassembled WGS sequence"/>
</dbReference>
<keyword evidence="5 10" id="KW-0547">Nucleotide-binding</keyword>
<feature type="compositionally biased region" description="Polar residues" evidence="12">
    <location>
        <begin position="1207"/>
        <end position="1223"/>
    </location>
</feature>
<keyword evidence="4" id="KW-0493">Microtubule</keyword>
<dbReference type="GO" id="GO:0008017">
    <property type="term" value="F:microtubule binding"/>
    <property type="evidence" value="ECO:0007669"/>
    <property type="project" value="InterPro"/>
</dbReference>
<comment type="caution">
    <text evidence="14">The sequence shown here is derived from an EMBL/GenBank/DDBJ whole genome shotgun (WGS) entry which is preliminary data.</text>
</comment>
<sequence>MITGAQVHSQLNKKVEEKKEQNVQVFVRVRPFSAFELKEGIATTPVLCESSRDIVCNYKGVFRTYQFDHVFNQESRQKDLFDISVKPIVDEVLNGFNGTIFVYGQTGAGKTYTMEGKMDSTEDNGVIPRTINYIFQTLEKANSDYNIRVSHLEIYKEEIFDLLTCLNSNENKPINVYDNSRGFKIPDLEEIVVNDRQVILSILQKSCRRRQTAETMYNKQSSRSHCIFTITVHVKETTMNGEDLVKIGKLNLVDLAGSENAEKSGTTDRLREAALINQSLLTLGRVITALTSSNANAHIPYRDSKLTRLLQDSLGGKTKTCIIATISPALINLEETINTLDYAHKAKNIKNTPQINQKMSKNSLLKEQASEISRLKQLLQAAYDKNGVYLTMDVYKAMENDIEEKKNQVTMLDLQNQSSRREIAETRKSFEEQTILFEEALSDLQSTKMENNQHRKLLDSYKAQETNMRETLGDAVVDIDKLFNKIESYKSNEKENEKHILYTKESISKMLQQINAGFIEKLQASQSSLLASLTAQLNGIQETHSKTSTQFGKRMSLFTHNIQNSHDQLLKITNSLNDSCQPLLVINKDSNDLFYRMDKLINGLKDQVKLLMDDFIPVSGSDSNTGMISNCLGLVTSFIDSTNQLHLNQKESLTKFSTSLSGWVAQQIDYIDKQKKNHQQLLDKQVQNNASMEKKLISKISQVIGQFTATYNENNKIFSDNVLMNLDYLDQSTQDIKSHSDPLIQQLHTNADSFSQASIRFDQSLQKSVSNDSELAQIKAKENIDVAKKKIETITNNCVELNNKQKNWVDRFNESLNDFAEGLHQHKQVVDTCRQQSNQFAELEPLYEKTKTLVSEQIVTTNTIFKNKKSAIESATMDCSNQVKSLLESIPKSFTPITSKSTGQTPMKKVINIPSPLPSPTSSHSSSSGSSGNHLLNSYNSSIKTPFSEFPINSTSSLHPSTVGSSSSNSSNSSGSVVGFKTNITASTTPQKIPSSAKKSTPKSILKNSTSLKKVNGSPIQFSVASLQSSKSNLDSPFSTIESPFSTPKSLKKSSLVKVNNNNQNNNSQTNNNNNPLKNSNNDISNQNNIINNLKLTSSSSIIKPVTTTTTTTTKVAEKLISPAILKRKVIISDSDSEDSDTDPDVFLNKKKISKTSTSSTLAKSRISRISGKITSSSSNNNKIKQLTQISKSAQEQKKKPLAARKLNTSKSSPMNTSRYLNTSSSSPFSAPPLSKTTKTQNHPTTLNKENIFNFS</sequence>
<dbReference type="InterPro" id="IPR047149">
    <property type="entry name" value="KIF11-like"/>
</dbReference>
<dbReference type="GO" id="GO:0090307">
    <property type="term" value="P:mitotic spindle assembly"/>
    <property type="evidence" value="ECO:0007669"/>
    <property type="project" value="TreeGrafter"/>
</dbReference>
<evidence type="ECO:0000256" key="11">
    <source>
        <dbReference type="SAM" id="Coils"/>
    </source>
</evidence>
<organism evidence="14 15">
    <name type="scientific">Polysphondylium violaceum</name>
    <dbReference type="NCBI Taxonomy" id="133409"/>
    <lineage>
        <taxon>Eukaryota</taxon>
        <taxon>Amoebozoa</taxon>
        <taxon>Evosea</taxon>
        <taxon>Eumycetozoa</taxon>
        <taxon>Dictyostelia</taxon>
        <taxon>Dictyosteliales</taxon>
        <taxon>Dictyosteliaceae</taxon>
        <taxon>Polysphondylium</taxon>
    </lineage>
</organism>
<evidence type="ECO:0000256" key="10">
    <source>
        <dbReference type="PROSITE-ProRule" id="PRU00283"/>
    </source>
</evidence>
<dbReference type="GO" id="GO:0072686">
    <property type="term" value="C:mitotic spindle"/>
    <property type="evidence" value="ECO:0007669"/>
    <property type="project" value="TreeGrafter"/>
</dbReference>
<gene>
    <name evidence="14" type="ORF">CYY_009251</name>
</gene>
<dbReference type="Pfam" id="PF00225">
    <property type="entry name" value="Kinesin"/>
    <property type="match status" value="1"/>
</dbReference>
<dbReference type="AlphaFoldDB" id="A0A8J4PM09"/>
<dbReference type="EMBL" id="AJWJ01000664">
    <property type="protein sequence ID" value="KAF2069428.1"/>
    <property type="molecule type" value="Genomic_DNA"/>
</dbReference>
<name>A0A8J4PM09_9MYCE</name>
<evidence type="ECO:0000256" key="7">
    <source>
        <dbReference type="ARBA" id="ARBA00023175"/>
    </source>
</evidence>
<keyword evidence="2" id="KW-0813">Transport</keyword>
<evidence type="ECO:0000256" key="4">
    <source>
        <dbReference type="ARBA" id="ARBA00022701"/>
    </source>
</evidence>